<dbReference type="EMBL" id="CM000131">
    <property type="protein sequence ID" value="EAZ00394.1"/>
    <property type="molecule type" value="Genomic_DNA"/>
</dbReference>
<sequence>MSMNARGYFVDVLCSWSVKLSSERHISCLLGRLHGAAVVGDLAEPGHAPQFDLGAVLEGDDDVAPLADELMSLRQKPSRTCLLAADDVSDDMSVQPQQVDAQRIEGLRCGGEEFRAEVGGGNAADEVNQTRTHHRRRIRMGMGDGDGALLQRKPLKCHILQQGLAQRSLTVGCATRIGRRSDGGASVNYRSCRTRG</sequence>
<accession>A2YBD3</accession>
<evidence type="ECO:0000313" key="2">
    <source>
        <dbReference type="Proteomes" id="UP000007015"/>
    </source>
</evidence>
<evidence type="ECO:0000313" key="1">
    <source>
        <dbReference type="EMBL" id="EAZ00394.1"/>
    </source>
</evidence>
<organism evidence="1 2">
    <name type="scientific">Oryza sativa subsp. indica</name>
    <name type="common">Rice</name>
    <dbReference type="NCBI Taxonomy" id="39946"/>
    <lineage>
        <taxon>Eukaryota</taxon>
        <taxon>Viridiplantae</taxon>
        <taxon>Streptophyta</taxon>
        <taxon>Embryophyta</taxon>
        <taxon>Tracheophyta</taxon>
        <taxon>Spermatophyta</taxon>
        <taxon>Magnoliopsida</taxon>
        <taxon>Liliopsida</taxon>
        <taxon>Poales</taxon>
        <taxon>Poaceae</taxon>
        <taxon>BOP clade</taxon>
        <taxon>Oryzoideae</taxon>
        <taxon>Oryzeae</taxon>
        <taxon>Oryzinae</taxon>
        <taxon>Oryza</taxon>
        <taxon>Oryza sativa</taxon>
    </lineage>
</organism>
<gene>
    <name evidence="1" type="ORF">OsI_22409</name>
</gene>
<keyword evidence="2" id="KW-1185">Reference proteome</keyword>
<proteinExistence type="predicted"/>
<dbReference type="Gramene" id="BGIOSGA021515-TA">
    <property type="protein sequence ID" value="BGIOSGA021515-PA"/>
    <property type="gene ID" value="BGIOSGA021515"/>
</dbReference>
<dbReference type="Proteomes" id="UP000007015">
    <property type="component" value="Chromosome 6"/>
</dbReference>
<dbReference type="HOGENOM" id="CLU_1392228_0_0_1"/>
<reference evidence="1 2" key="1">
    <citation type="journal article" date="2005" name="PLoS Biol.">
        <title>The genomes of Oryza sativa: a history of duplications.</title>
        <authorList>
            <person name="Yu J."/>
            <person name="Wang J."/>
            <person name="Lin W."/>
            <person name="Li S."/>
            <person name="Li H."/>
            <person name="Zhou J."/>
            <person name="Ni P."/>
            <person name="Dong W."/>
            <person name="Hu S."/>
            <person name="Zeng C."/>
            <person name="Zhang J."/>
            <person name="Zhang Y."/>
            <person name="Li R."/>
            <person name="Xu Z."/>
            <person name="Li S."/>
            <person name="Li X."/>
            <person name="Zheng H."/>
            <person name="Cong L."/>
            <person name="Lin L."/>
            <person name="Yin J."/>
            <person name="Geng J."/>
            <person name="Li G."/>
            <person name="Shi J."/>
            <person name="Liu J."/>
            <person name="Lv H."/>
            <person name="Li J."/>
            <person name="Wang J."/>
            <person name="Deng Y."/>
            <person name="Ran L."/>
            <person name="Shi X."/>
            <person name="Wang X."/>
            <person name="Wu Q."/>
            <person name="Li C."/>
            <person name="Ren X."/>
            <person name="Wang J."/>
            <person name="Wang X."/>
            <person name="Li D."/>
            <person name="Liu D."/>
            <person name="Zhang X."/>
            <person name="Ji Z."/>
            <person name="Zhao W."/>
            <person name="Sun Y."/>
            <person name="Zhang Z."/>
            <person name="Bao J."/>
            <person name="Han Y."/>
            <person name="Dong L."/>
            <person name="Ji J."/>
            <person name="Chen P."/>
            <person name="Wu S."/>
            <person name="Liu J."/>
            <person name="Xiao Y."/>
            <person name="Bu D."/>
            <person name="Tan J."/>
            <person name="Yang L."/>
            <person name="Ye C."/>
            <person name="Zhang J."/>
            <person name="Xu J."/>
            <person name="Zhou Y."/>
            <person name="Yu Y."/>
            <person name="Zhang B."/>
            <person name="Zhuang S."/>
            <person name="Wei H."/>
            <person name="Liu B."/>
            <person name="Lei M."/>
            <person name="Yu H."/>
            <person name="Li Y."/>
            <person name="Xu H."/>
            <person name="Wei S."/>
            <person name="He X."/>
            <person name="Fang L."/>
            <person name="Zhang Z."/>
            <person name="Zhang Y."/>
            <person name="Huang X."/>
            <person name="Su Z."/>
            <person name="Tong W."/>
            <person name="Li J."/>
            <person name="Tong Z."/>
            <person name="Li S."/>
            <person name="Ye J."/>
            <person name="Wang L."/>
            <person name="Fang L."/>
            <person name="Lei T."/>
            <person name="Chen C."/>
            <person name="Chen H."/>
            <person name="Xu Z."/>
            <person name="Li H."/>
            <person name="Huang H."/>
            <person name="Zhang F."/>
            <person name="Xu H."/>
            <person name="Li N."/>
            <person name="Zhao C."/>
            <person name="Li S."/>
            <person name="Dong L."/>
            <person name="Huang Y."/>
            <person name="Li L."/>
            <person name="Xi Y."/>
            <person name="Qi Q."/>
            <person name="Li W."/>
            <person name="Zhang B."/>
            <person name="Hu W."/>
            <person name="Zhang Y."/>
            <person name="Tian X."/>
            <person name="Jiao Y."/>
            <person name="Liang X."/>
            <person name="Jin J."/>
            <person name="Gao L."/>
            <person name="Zheng W."/>
            <person name="Hao B."/>
            <person name="Liu S."/>
            <person name="Wang W."/>
            <person name="Yuan L."/>
            <person name="Cao M."/>
            <person name="McDermott J."/>
            <person name="Samudrala R."/>
            <person name="Wang J."/>
            <person name="Wong G.K."/>
            <person name="Yang H."/>
        </authorList>
    </citation>
    <scope>NUCLEOTIDE SEQUENCE [LARGE SCALE GENOMIC DNA]</scope>
    <source>
        <strain evidence="2">cv. 93-11</strain>
    </source>
</reference>
<protein>
    <submittedName>
        <fullName evidence="1">Uncharacterized protein</fullName>
    </submittedName>
</protein>
<name>A2YBD3_ORYSI</name>
<dbReference type="AlphaFoldDB" id="A2YBD3"/>